<gene>
    <name evidence="1" type="ORF">NAV_LOCUS4463</name>
</gene>
<proteinExistence type="predicted"/>
<keyword evidence="2" id="KW-1185">Reference proteome</keyword>
<dbReference type="EMBL" id="UPTC01000666">
    <property type="protein sequence ID" value="VBB29665.1"/>
    <property type="molecule type" value="Genomic_DNA"/>
</dbReference>
<dbReference type="Proteomes" id="UP000276991">
    <property type="component" value="Unassembled WGS sequence"/>
</dbReference>
<reference evidence="1 2" key="1">
    <citation type="submission" date="2018-08" db="EMBL/GenBank/DDBJ databases">
        <authorList>
            <person name="Laetsch R D."/>
            <person name="Stevens L."/>
            <person name="Kumar S."/>
            <person name="Blaxter L. M."/>
        </authorList>
    </citation>
    <scope>NUCLEOTIDE SEQUENCE [LARGE SCALE GENOMIC DNA]</scope>
</reference>
<name>A0A498SKM8_ACAVI</name>
<accession>A0A498SKM8</accession>
<protein>
    <submittedName>
        <fullName evidence="1">Uncharacterized protein</fullName>
    </submittedName>
</protein>
<organism evidence="1 2">
    <name type="scientific">Acanthocheilonema viteae</name>
    <name type="common">Filarial nematode worm</name>
    <name type="synonym">Dipetalonema viteae</name>
    <dbReference type="NCBI Taxonomy" id="6277"/>
    <lineage>
        <taxon>Eukaryota</taxon>
        <taxon>Metazoa</taxon>
        <taxon>Ecdysozoa</taxon>
        <taxon>Nematoda</taxon>
        <taxon>Chromadorea</taxon>
        <taxon>Rhabditida</taxon>
        <taxon>Spirurina</taxon>
        <taxon>Spiruromorpha</taxon>
        <taxon>Filarioidea</taxon>
        <taxon>Onchocercidae</taxon>
        <taxon>Acanthocheilonema</taxon>
    </lineage>
</organism>
<sequence length="145" mass="16504">MAEVEDGRTIQVNGIDTEEMKTKIGEDDATLNDEPLNVENCQASEVALEEMRSDELNEVKEMDERAALEEQQEDELSTMVENNELNSMKIMEQAVGRVEVEDELDHKETDETGIDEEKIQMVADEGVEEQVVEDRTEDQVLLPFI</sequence>
<evidence type="ECO:0000313" key="2">
    <source>
        <dbReference type="Proteomes" id="UP000276991"/>
    </source>
</evidence>
<evidence type="ECO:0000313" key="1">
    <source>
        <dbReference type="EMBL" id="VBB29665.1"/>
    </source>
</evidence>
<dbReference type="AlphaFoldDB" id="A0A498SKM8"/>